<accession>A0AA96J2C2</accession>
<feature type="transmembrane region" description="Helical" evidence="1">
    <location>
        <begin position="6"/>
        <end position="27"/>
    </location>
</feature>
<evidence type="ECO:0000313" key="3">
    <source>
        <dbReference type="EMBL" id="WNM22995.1"/>
    </source>
</evidence>
<dbReference type="EMBL" id="CP134890">
    <property type="protein sequence ID" value="WNM22995.1"/>
    <property type="molecule type" value="Genomic_DNA"/>
</dbReference>
<keyword evidence="1" id="KW-0472">Membrane</keyword>
<evidence type="ECO:0000313" key="4">
    <source>
        <dbReference type="Proteomes" id="UP001304515"/>
    </source>
</evidence>
<feature type="transmembrane region" description="Helical" evidence="1">
    <location>
        <begin position="93"/>
        <end position="112"/>
    </location>
</feature>
<dbReference type="AlphaFoldDB" id="A0AA96J2C2"/>
<name>A0AA96J2C2_9FLAO</name>
<keyword evidence="4" id="KW-1185">Reference proteome</keyword>
<feature type="transmembrane region" description="Helical" evidence="1">
    <location>
        <begin position="157"/>
        <end position="179"/>
    </location>
</feature>
<keyword evidence="1" id="KW-1133">Transmembrane helix</keyword>
<dbReference type="Proteomes" id="UP001304515">
    <property type="component" value="Chromosome"/>
</dbReference>
<keyword evidence="1" id="KW-0812">Transmembrane</keyword>
<sequence>MVNLVVFLAYSLIYIELISFVAGIYYFKKFKDSYWKWFIYYLGLISLLGFFQLHVIIEYFEEYNNYFGSYLIIPIEFMFFFWLYAYKSLKKKNLFWVFSFLYLLSFAMHSFIKKEISSFYSFNYVIGAFLLGILVFLEYMKQIKSDDIIKFKENMMFYINLGVSILYIGTLPFFSFYGIIIKDLDLRMNYYLFFLIVNNFMYILFTLAFIWSKPNTY</sequence>
<protein>
    <submittedName>
        <fullName evidence="2">Uncharacterized protein</fullName>
    </submittedName>
</protein>
<organism evidence="2">
    <name type="scientific">Flavobacterium capsici</name>
    <dbReference type="NCBI Taxonomy" id="3075618"/>
    <lineage>
        <taxon>Bacteria</taxon>
        <taxon>Pseudomonadati</taxon>
        <taxon>Bacteroidota</taxon>
        <taxon>Flavobacteriia</taxon>
        <taxon>Flavobacteriales</taxon>
        <taxon>Flavobacteriaceae</taxon>
        <taxon>Flavobacterium</taxon>
    </lineage>
</organism>
<dbReference type="KEGG" id="fcj:RN605_06440"/>
<proteinExistence type="predicted"/>
<evidence type="ECO:0000256" key="1">
    <source>
        <dbReference type="SAM" id="Phobius"/>
    </source>
</evidence>
<feature type="transmembrane region" description="Helical" evidence="1">
    <location>
        <begin position="191"/>
        <end position="211"/>
    </location>
</feature>
<gene>
    <name evidence="3" type="ORF">RN605_06440</name>
    <name evidence="2" type="ORF">RN608_13140</name>
</gene>
<evidence type="ECO:0000313" key="2">
    <source>
        <dbReference type="EMBL" id="WNM18945.1"/>
    </source>
</evidence>
<feature type="transmembrane region" description="Helical" evidence="1">
    <location>
        <begin position="39"/>
        <end position="60"/>
    </location>
</feature>
<feature type="transmembrane region" description="Helical" evidence="1">
    <location>
        <begin position="66"/>
        <end position="86"/>
    </location>
</feature>
<accession>A0AA96J658</accession>
<feature type="transmembrane region" description="Helical" evidence="1">
    <location>
        <begin position="118"/>
        <end position="137"/>
    </location>
</feature>
<dbReference type="RefSeq" id="WP_313323277.1">
    <property type="nucleotide sequence ID" value="NZ_CP134878.1"/>
</dbReference>
<dbReference type="EMBL" id="CP134878">
    <property type="protein sequence ID" value="WNM18945.1"/>
    <property type="molecule type" value="Genomic_DNA"/>
</dbReference>
<reference evidence="2 4" key="1">
    <citation type="submission" date="2023-09" db="EMBL/GenBank/DDBJ databases">
        <title>Flavobacterium sp. a novel bacteria isolate from Pepper rhizosphere.</title>
        <authorList>
            <person name="Peng Y."/>
            <person name="Lee J."/>
        </authorList>
    </citation>
    <scope>NUCLEOTIDE SEQUENCE</scope>
    <source>
        <strain evidence="2">PMR2A8</strain>
        <strain evidence="3 4">PMTSA4</strain>
    </source>
</reference>